<name>A0ABD2KB76_HETSC</name>
<reference evidence="2 3" key="1">
    <citation type="submission" date="2024-10" db="EMBL/GenBank/DDBJ databases">
        <authorList>
            <person name="Kim D."/>
        </authorList>
    </citation>
    <scope>NUCLEOTIDE SEQUENCE [LARGE SCALE GENOMIC DNA]</scope>
    <source>
        <strain evidence="2">Taebaek</strain>
    </source>
</reference>
<proteinExistence type="predicted"/>
<protein>
    <submittedName>
        <fullName evidence="2">Uncharacterized protein</fullName>
    </submittedName>
</protein>
<feature type="region of interest" description="Disordered" evidence="1">
    <location>
        <begin position="1"/>
        <end position="23"/>
    </location>
</feature>
<evidence type="ECO:0000313" key="3">
    <source>
        <dbReference type="Proteomes" id="UP001620645"/>
    </source>
</evidence>
<dbReference type="AlphaFoldDB" id="A0ABD2KB76"/>
<organism evidence="2 3">
    <name type="scientific">Heterodera schachtii</name>
    <name type="common">Sugarbeet cyst nematode worm</name>
    <name type="synonym">Tylenchus schachtii</name>
    <dbReference type="NCBI Taxonomy" id="97005"/>
    <lineage>
        <taxon>Eukaryota</taxon>
        <taxon>Metazoa</taxon>
        <taxon>Ecdysozoa</taxon>
        <taxon>Nematoda</taxon>
        <taxon>Chromadorea</taxon>
        <taxon>Rhabditida</taxon>
        <taxon>Tylenchina</taxon>
        <taxon>Tylenchomorpha</taxon>
        <taxon>Tylenchoidea</taxon>
        <taxon>Heteroderidae</taxon>
        <taxon>Heteroderinae</taxon>
        <taxon>Heterodera</taxon>
    </lineage>
</organism>
<dbReference type="EMBL" id="JBICCN010000037">
    <property type="protein sequence ID" value="KAL3099923.1"/>
    <property type="molecule type" value="Genomic_DNA"/>
</dbReference>
<gene>
    <name evidence="2" type="ORF">niasHS_001849</name>
</gene>
<evidence type="ECO:0000313" key="2">
    <source>
        <dbReference type="EMBL" id="KAL3099923.1"/>
    </source>
</evidence>
<evidence type="ECO:0000256" key="1">
    <source>
        <dbReference type="SAM" id="MobiDB-lite"/>
    </source>
</evidence>
<sequence length="123" mass="14203">MYAEQTASRPTTPTRAGDFSYSSGSLKPNTTIHSGWNNCDPCHHLHSSFSAVKIKRMSHKMLEFLVGTNLRHHDVRVSFKCGECGHTTFKTYEFNSRGEFNMFDRYGEHKRILDKKTFICHTK</sequence>
<keyword evidence="3" id="KW-1185">Reference proteome</keyword>
<comment type="caution">
    <text evidence="2">The sequence shown here is derived from an EMBL/GenBank/DDBJ whole genome shotgun (WGS) entry which is preliminary data.</text>
</comment>
<accession>A0ABD2KB76</accession>
<dbReference type="Proteomes" id="UP001620645">
    <property type="component" value="Unassembled WGS sequence"/>
</dbReference>